<keyword evidence="1" id="KW-0812">Transmembrane</keyword>
<organism evidence="2 3">
    <name type="scientific">Eumeta variegata</name>
    <name type="common">Bagworm moth</name>
    <name type="synonym">Eumeta japonica</name>
    <dbReference type="NCBI Taxonomy" id="151549"/>
    <lineage>
        <taxon>Eukaryota</taxon>
        <taxon>Metazoa</taxon>
        <taxon>Ecdysozoa</taxon>
        <taxon>Arthropoda</taxon>
        <taxon>Hexapoda</taxon>
        <taxon>Insecta</taxon>
        <taxon>Pterygota</taxon>
        <taxon>Neoptera</taxon>
        <taxon>Endopterygota</taxon>
        <taxon>Lepidoptera</taxon>
        <taxon>Glossata</taxon>
        <taxon>Ditrysia</taxon>
        <taxon>Tineoidea</taxon>
        <taxon>Psychidae</taxon>
        <taxon>Oiketicinae</taxon>
        <taxon>Eumeta</taxon>
    </lineage>
</organism>
<dbReference type="Proteomes" id="UP000299102">
    <property type="component" value="Unassembled WGS sequence"/>
</dbReference>
<dbReference type="AlphaFoldDB" id="A0A4C1XIG4"/>
<keyword evidence="1" id="KW-1133">Transmembrane helix</keyword>
<comment type="caution">
    <text evidence="2">The sequence shown here is derived from an EMBL/GenBank/DDBJ whole genome shotgun (WGS) entry which is preliminary data.</text>
</comment>
<protein>
    <submittedName>
        <fullName evidence="2">Uncharacterized protein</fullName>
    </submittedName>
</protein>
<dbReference type="EMBL" id="BGZK01000854">
    <property type="protein sequence ID" value="GBP62963.1"/>
    <property type="molecule type" value="Genomic_DNA"/>
</dbReference>
<dbReference type="GO" id="GO:0006122">
    <property type="term" value="P:mitochondrial electron transport, ubiquinol to cytochrome c"/>
    <property type="evidence" value="ECO:0007669"/>
    <property type="project" value="InterPro"/>
</dbReference>
<reference evidence="2 3" key="1">
    <citation type="journal article" date="2019" name="Commun. Biol.">
        <title>The bagworm genome reveals a unique fibroin gene that provides high tensile strength.</title>
        <authorList>
            <person name="Kono N."/>
            <person name="Nakamura H."/>
            <person name="Ohtoshi R."/>
            <person name="Tomita M."/>
            <person name="Numata K."/>
            <person name="Arakawa K."/>
        </authorList>
    </citation>
    <scope>NUCLEOTIDE SEQUENCE [LARGE SCALE GENOMIC DNA]</scope>
</reference>
<evidence type="ECO:0000313" key="2">
    <source>
        <dbReference type="EMBL" id="GBP62963.1"/>
    </source>
</evidence>
<dbReference type="GO" id="GO:0005739">
    <property type="term" value="C:mitochondrion"/>
    <property type="evidence" value="ECO:0007669"/>
    <property type="project" value="GOC"/>
</dbReference>
<sequence length="138" mass="15534">MLGRVGKRQIEQLASFTTSAGAFGGAAFLGLLYFTDWKMTATGRRIKIAMGTKSENQESRLEEMEMENGTKVGIEWRSKIRIQRVIGLGICSTTEIRIESGTGIESGTRIKVYVDRNEVRNQKQDCDRTRQRQIGIKS</sequence>
<name>A0A4C1XIG4_EUMVA</name>
<dbReference type="Pfam" id="PF08997">
    <property type="entry name" value="UCR_6-4kD"/>
    <property type="match status" value="1"/>
</dbReference>
<dbReference type="InterPro" id="IPR029027">
    <property type="entry name" value="Single_a-helix_sf"/>
</dbReference>
<dbReference type="Gene3D" id="1.20.5.220">
    <property type="match status" value="1"/>
</dbReference>
<evidence type="ECO:0000313" key="3">
    <source>
        <dbReference type="Proteomes" id="UP000299102"/>
    </source>
</evidence>
<keyword evidence="1" id="KW-0472">Membrane</keyword>
<gene>
    <name evidence="2" type="ORF">EVAR_95918_1</name>
</gene>
<dbReference type="SUPFAM" id="SSF81518">
    <property type="entry name" value="Subunit XI (6.4 kDa protein) of cytochrome bc1 complex (Ubiquinol-cytochrome c reductase)"/>
    <property type="match status" value="1"/>
</dbReference>
<evidence type="ECO:0000256" key="1">
    <source>
        <dbReference type="SAM" id="Phobius"/>
    </source>
</evidence>
<feature type="transmembrane region" description="Helical" evidence="1">
    <location>
        <begin position="12"/>
        <end position="35"/>
    </location>
</feature>
<keyword evidence="3" id="KW-1185">Reference proteome</keyword>
<accession>A0A4C1XIG4</accession>
<dbReference type="InterPro" id="IPR015089">
    <property type="entry name" value="UQCR"/>
</dbReference>
<proteinExistence type="predicted"/>